<accession>A0A432Z3V3</accession>
<name>A0A432Z3V3_9GAMM</name>
<protein>
    <submittedName>
        <fullName evidence="2">Phosphotransferase family protein</fullName>
    </submittedName>
</protein>
<dbReference type="Pfam" id="PF01636">
    <property type="entry name" value="APH"/>
    <property type="match status" value="1"/>
</dbReference>
<evidence type="ECO:0000259" key="1">
    <source>
        <dbReference type="Pfam" id="PF01636"/>
    </source>
</evidence>
<dbReference type="GO" id="GO:0016740">
    <property type="term" value="F:transferase activity"/>
    <property type="evidence" value="ECO:0007669"/>
    <property type="project" value="UniProtKB-KW"/>
</dbReference>
<dbReference type="RefSeq" id="WP_026860296.1">
    <property type="nucleotide sequence ID" value="NZ_PIQE01000002.1"/>
</dbReference>
<keyword evidence="2" id="KW-0808">Transferase</keyword>
<dbReference type="STRING" id="1122124.GCA_000423165_01517"/>
<dbReference type="EMBL" id="PIQE01000002">
    <property type="protein sequence ID" value="RUO72513.1"/>
    <property type="molecule type" value="Genomic_DNA"/>
</dbReference>
<reference evidence="3" key="1">
    <citation type="journal article" date="2018" name="Front. Microbiol.">
        <title>Genome-Based Analysis Reveals the Taxonomy and Diversity of the Family Idiomarinaceae.</title>
        <authorList>
            <person name="Liu Y."/>
            <person name="Lai Q."/>
            <person name="Shao Z."/>
        </authorList>
    </citation>
    <scope>NUCLEOTIDE SEQUENCE [LARGE SCALE GENOMIC DNA]</scope>
    <source>
        <strain evidence="3">c121</strain>
    </source>
</reference>
<dbReference type="InterPro" id="IPR002575">
    <property type="entry name" value="Aminoglycoside_PTrfase"/>
</dbReference>
<dbReference type="PANTHER" id="PTHR47829">
    <property type="entry name" value="HYDROLASE, PUTATIVE (AFU_ORTHOLOGUE AFUA_1G12880)-RELATED"/>
    <property type="match status" value="1"/>
</dbReference>
<proteinExistence type="predicted"/>
<sequence>MTSANHLELDNARLASYLEQHIDGFKGPISSEKFADGQSNPTYLIKSSNARYVLRRQPPGELLKSAHAVDREYRVISALGKTAVPVAKTYHLCLDATVIGNIFYVMEFIDAQVFWDPSLATLDNHQRRAVYHEMNRVLAALHSVDIDAVQLSDYGRPSNYFERQVARWTRQYRAAETEVIPEMEALIDWLPQNLPEDDGRVAIAHGDFRLDNMMFDKESLQVVALLDWELSTLGHPFADLAYQCMQLRMPHGGLLSGLGGLDRAALGIPSEEEYVAEYCQRMNISHIPHWNYYLAFSFFRLASILQGVKKRAIEGNSSNKNAHQMGEQIKPLVQLAVSLLDEPQQ</sequence>
<gene>
    <name evidence="2" type="ORF">CWI80_08155</name>
</gene>
<feature type="domain" description="Aminoglycoside phosphotransferase" evidence="1">
    <location>
        <begin position="33"/>
        <end position="253"/>
    </location>
</feature>
<dbReference type="InterPro" id="IPR041726">
    <property type="entry name" value="ACAD10_11_N"/>
</dbReference>
<dbReference type="Gene3D" id="3.30.200.20">
    <property type="entry name" value="Phosphorylase Kinase, domain 1"/>
    <property type="match status" value="1"/>
</dbReference>
<organism evidence="2 3">
    <name type="scientific">Pseudidiomarina sediminum</name>
    <dbReference type="NCBI Taxonomy" id="431675"/>
    <lineage>
        <taxon>Bacteria</taxon>
        <taxon>Pseudomonadati</taxon>
        <taxon>Pseudomonadota</taxon>
        <taxon>Gammaproteobacteria</taxon>
        <taxon>Alteromonadales</taxon>
        <taxon>Idiomarinaceae</taxon>
        <taxon>Pseudidiomarina</taxon>
    </lineage>
</organism>
<dbReference type="InterPro" id="IPR011009">
    <property type="entry name" value="Kinase-like_dom_sf"/>
</dbReference>
<evidence type="ECO:0000313" key="2">
    <source>
        <dbReference type="EMBL" id="RUO72513.1"/>
    </source>
</evidence>
<comment type="caution">
    <text evidence="2">The sequence shown here is derived from an EMBL/GenBank/DDBJ whole genome shotgun (WGS) entry which is preliminary data.</text>
</comment>
<dbReference type="CDD" id="cd05154">
    <property type="entry name" value="ACAD10_11_N-like"/>
    <property type="match status" value="1"/>
</dbReference>
<dbReference type="SUPFAM" id="SSF56112">
    <property type="entry name" value="Protein kinase-like (PK-like)"/>
    <property type="match status" value="1"/>
</dbReference>
<dbReference type="PANTHER" id="PTHR47829:SF3">
    <property type="entry name" value="AMINOGLYCOSIDE PHOSPHOTRANSFERASE DOMAIN-CONTAINING PROTEIN"/>
    <property type="match status" value="1"/>
</dbReference>
<dbReference type="Proteomes" id="UP000287022">
    <property type="component" value="Unassembled WGS sequence"/>
</dbReference>
<dbReference type="InterPro" id="IPR052898">
    <property type="entry name" value="ACAD10-like"/>
</dbReference>
<dbReference type="Gene3D" id="3.90.1200.10">
    <property type="match status" value="1"/>
</dbReference>
<keyword evidence="3" id="KW-1185">Reference proteome</keyword>
<dbReference type="AlphaFoldDB" id="A0A432Z3V3"/>
<evidence type="ECO:0000313" key="3">
    <source>
        <dbReference type="Proteomes" id="UP000287022"/>
    </source>
</evidence>